<accession>A0A0R1Q254</accession>
<evidence type="ECO:0000313" key="2">
    <source>
        <dbReference type="EMBL" id="KRL38729.1"/>
    </source>
</evidence>
<organism evidence="2 3">
    <name type="scientific">Liquorilactobacillus uvarum DSM 19971</name>
    <dbReference type="NCBI Taxonomy" id="1423812"/>
    <lineage>
        <taxon>Bacteria</taxon>
        <taxon>Bacillati</taxon>
        <taxon>Bacillota</taxon>
        <taxon>Bacilli</taxon>
        <taxon>Lactobacillales</taxon>
        <taxon>Lactobacillaceae</taxon>
        <taxon>Liquorilactobacillus</taxon>
    </lineage>
</organism>
<dbReference type="RefSeq" id="WP_057736050.1">
    <property type="nucleotide sequence ID" value="NZ_AZEG01000003.1"/>
</dbReference>
<keyword evidence="2" id="KW-0378">Hydrolase</keyword>
<dbReference type="NCBIfam" id="NF041438">
    <property type="entry name" value="SepM_fam_S16"/>
    <property type="match status" value="1"/>
</dbReference>
<dbReference type="InterPro" id="IPR036034">
    <property type="entry name" value="PDZ_sf"/>
</dbReference>
<reference evidence="2 3" key="1">
    <citation type="journal article" date="2015" name="Genome Announc.">
        <title>Expanding the biotechnology potential of lactobacilli through comparative genomics of 213 strains and associated genera.</title>
        <authorList>
            <person name="Sun Z."/>
            <person name="Harris H.M."/>
            <person name="McCann A."/>
            <person name="Guo C."/>
            <person name="Argimon S."/>
            <person name="Zhang W."/>
            <person name="Yang X."/>
            <person name="Jeffery I.B."/>
            <person name="Cooney J.C."/>
            <person name="Kagawa T.F."/>
            <person name="Liu W."/>
            <person name="Song Y."/>
            <person name="Salvetti E."/>
            <person name="Wrobel A."/>
            <person name="Rasinkangas P."/>
            <person name="Parkhill J."/>
            <person name="Rea M.C."/>
            <person name="O'Sullivan O."/>
            <person name="Ritari J."/>
            <person name="Douillard F.P."/>
            <person name="Paul Ross R."/>
            <person name="Yang R."/>
            <person name="Briner A.E."/>
            <person name="Felis G.E."/>
            <person name="de Vos W.M."/>
            <person name="Barrangou R."/>
            <person name="Klaenhammer T.R."/>
            <person name="Caufield P.W."/>
            <person name="Cui Y."/>
            <person name="Zhang H."/>
            <person name="O'Toole P.W."/>
        </authorList>
    </citation>
    <scope>NUCLEOTIDE SEQUENCE [LARGE SCALE GENOMIC DNA]</scope>
    <source>
        <strain evidence="2 3">DSM 19971</strain>
    </source>
</reference>
<dbReference type="GO" id="GO:0005524">
    <property type="term" value="F:ATP binding"/>
    <property type="evidence" value="ECO:0007669"/>
    <property type="project" value="InterPro"/>
</dbReference>
<feature type="domain" description="Lon proteolytic" evidence="1">
    <location>
        <begin position="228"/>
        <end position="334"/>
    </location>
</feature>
<name>A0A0R1Q254_9LACO</name>
<dbReference type="PATRIC" id="fig|1423812.3.peg.1536"/>
<keyword evidence="2" id="KW-0645">Protease</keyword>
<comment type="caution">
    <text evidence="2">The sequence shown here is derived from an EMBL/GenBank/DDBJ whole genome shotgun (WGS) entry which is preliminary data.</text>
</comment>
<dbReference type="GO" id="GO:0030163">
    <property type="term" value="P:protein catabolic process"/>
    <property type="evidence" value="ECO:0007669"/>
    <property type="project" value="InterPro"/>
</dbReference>
<dbReference type="InterPro" id="IPR027065">
    <property type="entry name" value="Lon_Prtase"/>
</dbReference>
<protein>
    <submittedName>
        <fullName evidence="2">ATP-dependent protease La</fullName>
    </submittedName>
</protein>
<evidence type="ECO:0000313" key="3">
    <source>
        <dbReference type="Proteomes" id="UP000051155"/>
    </source>
</evidence>
<dbReference type="GO" id="GO:0004176">
    <property type="term" value="F:ATP-dependent peptidase activity"/>
    <property type="evidence" value="ECO:0007669"/>
    <property type="project" value="InterPro"/>
</dbReference>
<dbReference type="STRING" id="1423812.FD20_GL001447"/>
<dbReference type="InterPro" id="IPR008269">
    <property type="entry name" value="Lon_proteolytic"/>
</dbReference>
<keyword evidence="3" id="KW-1185">Reference proteome</keyword>
<dbReference type="EMBL" id="AZEG01000003">
    <property type="protein sequence ID" value="KRL38729.1"/>
    <property type="molecule type" value="Genomic_DNA"/>
</dbReference>
<gene>
    <name evidence="2" type="ORF">FD20_GL001447</name>
</gene>
<dbReference type="SUPFAM" id="SSF54211">
    <property type="entry name" value="Ribosomal protein S5 domain 2-like"/>
    <property type="match status" value="1"/>
</dbReference>
<dbReference type="InterPro" id="IPR014721">
    <property type="entry name" value="Ribsml_uS5_D2-typ_fold_subgr"/>
</dbReference>
<dbReference type="Gene3D" id="3.30.230.10">
    <property type="match status" value="1"/>
</dbReference>
<dbReference type="InterPro" id="IPR020568">
    <property type="entry name" value="Ribosomal_Su5_D2-typ_SF"/>
</dbReference>
<proteinExistence type="predicted"/>
<dbReference type="AlphaFoldDB" id="A0A0R1Q254"/>
<dbReference type="Pfam" id="PF05362">
    <property type="entry name" value="Lon_C"/>
    <property type="match status" value="1"/>
</dbReference>
<evidence type="ECO:0000259" key="1">
    <source>
        <dbReference type="Pfam" id="PF05362"/>
    </source>
</evidence>
<dbReference type="PANTHER" id="PTHR10046">
    <property type="entry name" value="ATP DEPENDENT LON PROTEASE FAMILY MEMBER"/>
    <property type="match status" value="1"/>
</dbReference>
<dbReference type="OrthoDB" id="2356897at2"/>
<dbReference type="SUPFAM" id="SSF50156">
    <property type="entry name" value="PDZ domain-like"/>
    <property type="match status" value="1"/>
</dbReference>
<dbReference type="GO" id="GO:0006508">
    <property type="term" value="P:proteolysis"/>
    <property type="evidence" value="ECO:0007669"/>
    <property type="project" value="UniProtKB-KW"/>
</dbReference>
<sequence length="340" mass="37573">MFKKKRVFVVVLLVFVALFCFVPIPAYIETVGSAQNIEKYVSVNGQKDFQDGQFMLTYVGLGRATTALYVASYFDRYATRLPSSSVRGNNSSSEYEKVQHYYMDDALNQAKIVSLKLAGKPFKQSFRGIVVMSLLGRSSFKGKLRAGDIIIGVDGKRCVKSANFTRYLQQKKKRDVSIRYQRGNRIFSTEGKLIQLPGTSKKGIGISFIQKSKVASSVKIKTDMDGIEGPSAGLMLTLQMYAQLSHENLKKGRKIAGTGTMLSNGSVGDIGGIDKKIVAAARKKANIFFAPNNPLTQAEEKAGELNNYQEAKKTAKKIGTKMKIVPVKNIQDALSYLREK</sequence>
<dbReference type="Proteomes" id="UP000051155">
    <property type="component" value="Unassembled WGS sequence"/>
</dbReference>
<dbReference type="GO" id="GO:0004252">
    <property type="term" value="F:serine-type endopeptidase activity"/>
    <property type="evidence" value="ECO:0007669"/>
    <property type="project" value="InterPro"/>
</dbReference>
<dbReference type="Gene3D" id="2.30.42.10">
    <property type="match status" value="1"/>
</dbReference>